<name>A0A6J5NSU7_9CAUD</name>
<organism evidence="1">
    <name type="scientific">uncultured Caudovirales phage</name>
    <dbReference type="NCBI Taxonomy" id="2100421"/>
    <lineage>
        <taxon>Viruses</taxon>
        <taxon>Duplodnaviria</taxon>
        <taxon>Heunggongvirae</taxon>
        <taxon>Uroviricota</taxon>
        <taxon>Caudoviricetes</taxon>
        <taxon>Peduoviridae</taxon>
        <taxon>Maltschvirus</taxon>
        <taxon>Maltschvirus maltsch</taxon>
    </lineage>
</organism>
<evidence type="ECO:0008006" key="2">
    <source>
        <dbReference type="Google" id="ProtNLM"/>
    </source>
</evidence>
<dbReference type="EMBL" id="LR796738">
    <property type="protein sequence ID" value="CAB4162449.1"/>
    <property type="molecule type" value="Genomic_DNA"/>
</dbReference>
<proteinExistence type="predicted"/>
<evidence type="ECO:0000313" key="1">
    <source>
        <dbReference type="EMBL" id="CAB4162449.1"/>
    </source>
</evidence>
<accession>A0A6J5NSU7</accession>
<gene>
    <name evidence="1" type="ORF">UFOVP783_47</name>
</gene>
<protein>
    <recommendedName>
        <fullName evidence="2">Sulfotransferase family protein</fullName>
    </recommendedName>
</protein>
<sequence>MLVSDTHLILSNPRCGVGFLARYFGAQPVEGAARHLTPREIRKTWKALWEERVKIVPVRDPVERFVSAVRARWRENGQGEMPTDNDLAIPALAEIENGHDAHDRRLWPQSSWLKAKVDIILPLHAFQPFVAVHGDTGRKAVLGNEYPARAIALAEDTRARILSAYAEDVALFAKIPVWPSGGEQIHLMTGRCIACEKSNKPN</sequence>
<reference evidence="1" key="1">
    <citation type="submission" date="2020-04" db="EMBL/GenBank/DDBJ databases">
        <authorList>
            <person name="Chiriac C."/>
            <person name="Salcher M."/>
            <person name="Ghai R."/>
            <person name="Kavagutti S V."/>
        </authorList>
    </citation>
    <scope>NUCLEOTIDE SEQUENCE</scope>
</reference>